<evidence type="ECO:0000256" key="1">
    <source>
        <dbReference type="ARBA" id="ARBA00006484"/>
    </source>
</evidence>
<comment type="similarity">
    <text evidence="1">Belongs to the short-chain dehydrogenases/reductases (SDR) family.</text>
</comment>
<accession>A0ABR8F0C1</accession>
<dbReference type="SUPFAM" id="SSF51735">
    <property type="entry name" value="NAD(P)-binding Rossmann-fold domains"/>
    <property type="match status" value="1"/>
</dbReference>
<keyword evidence="3" id="KW-1185">Reference proteome</keyword>
<dbReference type="PANTHER" id="PTHR42879">
    <property type="entry name" value="3-OXOACYL-(ACYL-CARRIER-PROTEIN) REDUCTASE"/>
    <property type="match status" value="1"/>
</dbReference>
<dbReference type="Proteomes" id="UP000604661">
    <property type="component" value="Unassembled WGS sequence"/>
</dbReference>
<reference evidence="2 3" key="1">
    <citation type="journal article" date="2020" name="ISME J.">
        <title>Comparative genomics reveals insights into cyanobacterial evolution and habitat adaptation.</title>
        <authorList>
            <person name="Chen M.Y."/>
            <person name="Teng W.K."/>
            <person name="Zhao L."/>
            <person name="Hu C.X."/>
            <person name="Zhou Y.K."/>
            <person name="Han B.P."/>
            <person name="Song L.R."/>
            <person name="Shu W.S."/>
        </authorList>
    </citation>
    <scope>NUCLEOTIDE SEQUENCE [LARGE SCALE GENOMIC DNA]</scope>
    <source>
        <strain evidence="2 3">FACHB-391</strain>
    </source>
</reference>
<dbReference type="Gene3D" id="3.40.50.720">
    <property type="entry name" value="NAD(P)-binding Rossmann-like Domain"/>
    <property type="match status" value="1"/>
</dbReference>
<proteinExistence type="inferred from homology"/>
<dbReference type="InterPro" id="IPR050259">
    <property type="entry name" value="SDR"/>
</dbReference>
<evidence type="ECO:0000313" key="3">
    <source>
        <dbReference type="Proteomes" id="UP000604661"/>
    </source>
</evidence>
<name>A0ABR8F0C1_NOSLI</name>
<dbReference type="InterPro" id="IPR002347">
    <property type="entry name" value="SDR_fam"/>
</dbReference>
<organism evidence="2 3">
    <name type="scientific">Nostoc linckia FACHB-391</name>
    <dbReference type="NCBI Taxonomy" id="2692906"/>
    <lineage>
        <taxon>Bacteria</taxon>
        <taxon>Bacillati</taxon>
        <taxon>Cyanobacteriota</taxon>
        <taxon>Cyanophyceae</taxon>
        <taxon>Nostocales</taxon>
        <taxon>Nostocaceae</taxon>
        <taxon>Nostoc</taxon>
    </lineage>
</organism>
<protein>
    <submittedName>
        <fullName evidence="2">SDR family oxidoreductase</fullName>
    </submittedName>
</protein>
<sequence length="264" mass="28261">MDLKLHGKSALVSGSTAGIGFAIALGLAQEGASVIVNGRSEERVAQAIAKIQQNTPEAKVSGVVADIGTALGVKQLFQKVPHVDILINNLGIYEPKTFFNITDEDWLNIFEVNVLSGVRLSRQYLQKQLEQNWGRIIFISSESGIQIPVEMIHYGTTKTAQLAIARGLAEITVGTGVTVNSVLPGPTRSEGVEHFITKLAQERAISPAEVEAEFFQNVRPSSLIKRFATNEEVAAIVVYLSSPVASATNGAALRVDGGVIRSIV</sequence>
<gene>
    <name evidence="2" type="ORF">H6G95_21980</name>
</gene>
<dbReference type="RefSeq" id="WP_190895862.1">
    <property type="nucleotide sequence ID" value="NZ_JACJTE010000027.1"/>
</dbReference>
<dbReference type="Pfam" id="PF00106">
    <property type="entry name" value="adh_short"/>
    <property type="match status" value="1"/>
</dbReference>
<evidence type="ECO:0000313" key="2">
    <source>
        <dbReference type="EMBL" id="MBD2563237.1"/>
    </source>
</evidence>
<dbReference type="InterPro" id="IPR036291">
    <property type="entry name" value="NAD(P)-bd_dom_sf"/>
</dbReference>
<dbReference type="EMBL" id="JACJTE010000027">
    <property type="protein sequence ID" value="MBD2563237.1"/>
    <property type="molecule type" value="Genomic_DNA"/>
</dbReference>
<dbReference type="PANTHER" id="PTHR42879:SF6">
    <property type="entry name" value="NADPH-DEPENDENT REDUCTASE BACG"/>
    <property type="match status" value="1"/>
</dbReference>
<dbReference type="PRINTS" id="PR00081">
    <property type="entry name" value="GDHRDH"/>
</dbReference>
<comment type="caution">
    <text evidence="2">The sequence shown here is derived from an EMBL/GenBank/DDBJ whole genome shotgun (WGS) entry which is preliminary data.</text>
</comment>